<dbReference type="Proteomes" id="UP000318331">
    <property type="component" value="Unassembled WGS sequence"/>
</dbReference>
<gene>
    <name evidence="4" type="ORF">FB466_1267</name>
</gene>
<evidence type="ECO:0000313" key="4">
    <source>
        <dbReference type="EMBL" id="TQM66427.1"/>
    </source>
</evidence>
<comment type="similarity">
    <text evidence="1">Belongs to the aldehyde dehydrogenase family.</text>
</comment>
<evidence type="ECO:0000259" key="3">
    <source>
        <dbReference type="Pfam" id="PF00171"/>
    </source>
</evidence>
<comment type="caution">
    <text evidence="4">The sequence shown here is derived from an EMBL/GenBank/DDBJ whole genome shotgun (WGS) entry which is preliminary data.</text>
</comment>
<evidence type="ECO:0000256" key="1">
    <source>
        <dbReference type="ARBA" id="ARBA00009986"/>
    </source>
</evidence>
<keyword evidence="5" id="KW-1185">Reference proteome</keyword>
<dbReference type="PANTHER" id="PTHR43111:SF1">
    <property type="entry name" value="ALDEHYDE DEHYDROGENASE B-RELATED"/>
    <property type="match status" value="1"/>
</dbReference>
<proteinExistence type="inferred from homology"/>
<dbReference type="AlphaFoldDB" id="A0A543I771"/>
<feature type="non-terminal residue" evidence="4">
    <location>
        <position position="130"/>
    </location>
</feature>
<dbReference type="InterPro" id="IPR016161">
    <property type="entry name" value="Ald_DH/histidinol_DH"/>
</dbReference>
<dbReference type="OrthoDB" id="9759612at2"/>
<dbReference type="SUPFAM" id="SSF53720">
    <property type="entry name" value="ALDH-like"/>
    <property type="match status" value="1"/>
</dbReference>
<organism evidence="4 5">
    <name type="scientific">Klugiella xanthotipulae</name>
    <dbReference type="NCBI Taxonomy" id="244735"/>
    <lineage>
        <taxon>Bacteria</taxon>
        <taxon>Bacillati</taxon>
        <taxon>Actinomycetota</taxon>
        <taxon>Actinomycetes</taxon>
        <taxon>Micrococcales</taxon>
        <taxon>Microbacteriaceae</taxon>
        <taxon>Klugiella</taxon>
    </lineage>
</organism>
<dbReference type="PANTHER" id="PTHR43111">
    <property type="entry name" value="ALDEHYDE DEHYDROGENASE B-RELATED"/>
    <property type="match status" value="1"/>
</dbReference>
<dbReference type="GO" id="GO:0016491">
    <property type="term" value="F:oxidoreductase activity"/>
    <property type="evidence" value="ECO:0007669"/>
    <property type="project" value="UniProtKB-KW"/>
</dbReference>
<feature type="domain" description="Aldehyde dehydrogenase" evidence="3">
    <location>
        <begin position="24"/>
        <end position="122"/>
    </location>
</feature>
<dbReference type="EMBL" id="VFPN01000001">
    <property type="protein sequence ID" value="TQM66427.1"/>
    <property type="molecule type" value="Genomic_DNA"/>
</dbReference>
<name>A0A543I771_9MICO</name>
<dbReference type="InterPro" id="IPR016162">
    <property type="entry name" value="Ald_DH_N"/>
</dbReference>
<protein>
    <submittedName>
        <fullName evidence="4">Aldehyde dehydrogenase family protein</fullName>
    </submittedName>
</protein>
<dbReference type="RefSeq" id="WP_141916689.1">
    <property type="nucleotide sequence ID" value="NZ_VFPN01000001.1"/>
</dbReference>
<evidence type="ECO:0000313" key="5">
    <source>
        <dbReference type="Proteomes" id="UP000318331"/>
    </source>
</evidence>
<keyword evidence="2" id="KW-0560">Oxidoreductase</keyword>
<dbReference type="Pfam" id="PF00171">
    <property type="entry name" value="Aldedh"/>
    <property type="match status" value="1"/>
</dbReference>
<sequence>MTTIIPSYIQGSWFTPETDAGARLVRDAATGEPIARVSSAGLDLAGALHYARTVGQASLGQLTFHERALLLKQMAQALTARKSELYELSSRTGATKNDSMVDIDGGIGVLFTYSSKGRREMPNTTVYLDG</sequence>
<accession>A0A543I771</accession>
<dbReference type="Gene3D" id="3.40.605.10">
    <property type="entry name" value="Aldehyde Dehydrogenase, Chain A, domain 1"/>
    <property type="match status" value="1"/>
</dbReference>
<reference evidence="4 5" key="1">
    <citation type="submission" date="2019-06" db="EMBL/GenBank/DDBJ databases">
        <title>Sequencing the genomes of 1000 actinobacteria strains.</title>
        <authorList>
            <person name="Klenk H.-P."/>
        </authorList>
    </citation>
    <scope>NUCLEOTIDE SEQUENCE [LARGE SCALE GENOMIC DNA]</scope>
    <source>
        <strain evidence="4 5">DSM 18031</strain>
    </source>
</reference>
<evidence type="ECO:0000256" key="2">
    <source>
        <dbReference type="ARBA" id="ARBA00023002"/>
    </source>
</evidence>
<dbReference type="InterPro" id="IPR015590">
    <property type="entry name" value="Aldehyde_DH_dom"/>
</dbReference>